<evidence type="ECO:0000256" key="1">
    <source>
        <dbReference type="SAM" id="MobiDB-lite"/>
    </source>
</evidence>
<organism evidence="3 4">
    <name type="scientific">Microbacterium yannicii</name>
    <dbReference type="NCBI Taxonomy" id="671622"/>
    <lineage>
        <taxon>Bacteria</taxon>
        <taxon>Bacillati</taxon>
        <taxon>Actinomycetota</taxon>
        <taxon>Actinomycetes</taxon>
        <taxon>Micrococcales</taxon>
        <taxon>Microbacteriaceae</taxon>
        <taxon>Microbacterium</taxon>
    </lineage>
</organism>
<feature type="compositionally biased region" description="Low complexity" evidence="1">
    <location>
        <begin position="36"/>
        <end position="52"/>
    </location>
</feature>
<sequence length="510" mass="54640">MARREPRDVDRAQDASGSLAFCPPLVCESPMSATHAFDAPGDPGHPADDALPAGGASGIRLVAGFEAGRRERAAADAAEIRLLADAAASVRAPVGASPEQVRRAELSRRALTADLATSTRVSEWTITRLLSDSADLCTRFAPGVEALAVGEISRQQLAVIHDIGDPITDDAARFEFLALALDRATTLTPARLASVLKVIAERFLDRTLEERHEAAAARRDVGVVDQPDGLATLILTHEATLIHGIHDRLTAQARSVVAAREPADPVRHEGAAGPGDGGGDRDHRASIDTRTMDQLRADIATDLLLTTGPQDCVAGDGLDAIRATVQVTVPVLAMTGVSSEPCVLAGYGPIDPDTARRLAAGATGWERVMTSPVTGAVLAVDRYRPGKRLDRFLAARDERCRFPGCRMPVWRSDIDHTIDAAHGGSTSHRNLAHLCRRHHTLKHHSAWTVAQTSPGVLVWTSPTGRAHTDKPEPVVRFVIDDEVQRRRQIMRERWLFTDGAPPGVPGGPPF</sequence>
<comment type="caution">
    <text evidence="3">The sequence shown here is derived from an EMBL/GenBank/DDBJ whole genome shotgun (WGS) entry which is preliminary data.</text>
</comment>
<proteinExistence type="predicted"/>
<dbReference type="Gene3D" id="1.10.30.50">
    <property type="match status" value="1"/>
</dbReference>
<feature type="region of interest" description="Disordered" evidence="1">
    <location>
        <begin position="33"/>
        <end position="52"/>
    </location>
</feature>
<protein>
    <recommendedName>
        <fullName evidence="2">HNH nuclease domain-containing protein</fullName>
    </recommendedName>
</protein>
<dbReference type="CDD" id="cd00085">
    <property type="entry name" value="HNHc"/>
    <property type="match status" value="1"/>
</dbReference>
<evidence type="ECO:0000313" key="3">
    <source>
        <dbReference type="EMBL" id="GAA5092742.1"/>
    </source>
</evidence>
<feature type="region of interest" description="Disordered" evidence="1">
    <location>
        <begin position="259"/>
        <end position="285"/>
    </location>
</feature>
<evidence type="ECO:0000313" key="4">
    <source>
        <dbReference type="Proteomes" id="UP001501407"/>
    </source>
</evidence>
<accession>A0ABP9MC55</accession>
<feature type="domain" description="HNH nuclease" evidence="2">
    <location>
        <begin position="388"/>
        <end position="440"/>
    </location>
</feature>
<feature type="compositionally biased region" description="Basic and acidic residues" evidence="1">
    <location>
        <begin position="261"/>
        <end position="270"/>
    </location>
</feature>
<dbReference type="SMART" id="SM00507">
    <property type="entry name" value="HNHc"/>
    <property type="match status" value="1"/>
</dbReference>
<gene>
    <name evidence="3" type="ORF">GCM10025760_21850</name>
</gene>
<dbReference type="InterPro" id="IPR003870">
    <property type="entry name" value="DUF222"/>
</dbReference>
<dbReference type="Proteomes" id="UP001501407">
    <property type="component" value="Unassembled WGS sequence"/>
</dbReference>
<dbReference type="EMBL" id="BAABKZ010000002">
    <property type="protein sequence ID" value="GAA5092742.1"/>
    <property type="molecule type" value="Genomic_DNA"/>
</dbReference>
<name>A0ABP9MC55_9MICO</name>
<dbReference type="InterPro" id="IPR003615">
    <property type="entry name" value="HNH_nuc"/>
</dbReference>
<reference evidence="4" key="1">
    <citation type="journal article" date="2019" name="Int. J. Syst. Evol. Microbiol.">
        <title>The Global Catalogue of Microorganisms (GCM) 10K type strain sequencing project: providing services to taxonomists for standard genome sequencing and annotation.</title>
        <authorList>
            <consortium name="The Broad Institute Genomics Platform"/>
            <consortium name="The Broad Institute Genome Sequencing Center for Infectious Disease"/>
            <person name="Wu L."/>
            <person name="Ma J."/>
        </authorList>
    </citation>
    <scope>NUCLEOTIDE SEQUENCE [LARGE SCALE GENOMIC DNA]</scope>
    <source>
        <strain evidence="4">JCM 18959</strain>
    </source>
</reference>
<keyword evidence="4" id="KW-1185">Reference proteome</keyword>
<evidence type="ECO:0000259" key="2">
    <source>
        <dbReference type="SMART" id="SM00507"/>
    </source>
</evidence>
<dbReference type="Pfam" id="PF02720">
    <property type="entry name" value="DUF222"/>
    <property type="match status" value="1"/>
</dbReference>